<protein>
    <submittedName>
        <fullName evidence="1">Uncharacterized protein</fullName>
    </submittedName>
</protein>
<feature type="non-terminal residue" evidence="1">
    <location>
        <position position="1"/>
    </location>
</feature>
<dbReference type="AlphaFoldDB" id="X1J330"/>
<comment type="caution">
    <text evidence="1">The sequence shown here is derived from an EMBL/GenBank/DDBJ whole genome shotgun (WGS) entry which is preliminary data.</text>
</comment>
<gene>
    <name evidence="1" type="ORF">S03H2_62113</name>
</gene>
<organism evidence="1">
    <name type="scientific">marine sediment metagenome</name>
    <dbReference type="NCBI Taxonomy" id="412755"/>
    <lineage>
        <taxon>unclassified sequences</taxon>
        <taxon>metagenomes</taxon>
        <taxon>ecological metagenomes</taxon>
    </lineage>
</organism>
<sequence>VEGRYLKDDSSASVLGKLKESKNINGYIRNIRVEDIYSKKKKGLSVGCSNATLEDIAAERVSFFFFGEPGGRHDHILDRHYMYYSISPNLKISAKDMRRYHDSGQYLKAIAVAKRLGNNAAKDLLIKYLKKEQPASADMKEMAAEAFRSLEELCKKDSESSQKATGTLIDYIKKNVNIPAYRNSVIYSIEALGFVANHQAK</sequence>
<name>X1J330_9ZZZZ</name>
<evidence type="ECO:0000313" key="1">
    <source>
        <dbReference type="EMBL" id="GAH88387.1"/>
    </source>
</evidence>
<proteinExistence type="predicted"/>
<reference evidence="1" key="1">
    <citation type="journal article" date="2014" name="Front. Microbiol.">
        <title>High frequency of phylogenetically diverse reductive dehalogenase-homologous genes in deep subseafloor sedimentary metagenomes.</title>
        <authorList>
            <person name="Kawai M."/>
            <person name="Futagami T."/>
            <person name="Toyoda A."/>
            <person name="Takaki Y."/>
            <person name="Nishi S."/>
            <person name="Hori S."/>
            <person name="Arai W."/>
            <person name="Tsubouchi T."/>
            <person name="Morono Y."/>
            <person name="Uchiyama I."/>
            <person name="Ito T."/>
            <person name="Fujiyama A."/>
            <person name="Inagaki F."/>
            <person name="Takami H."/>
        </authorList>
    </citation>
    <scope>NUCLEOTIDE SEQUENCE</scope>
    <source>
        <strain evidence="1">Expedition CK06-06</strain>
    </source>
</reference>
<dbReference type="EMBL" id="BARU01040143">
    <property type="protein sequence ID" value="GAH88387.1"/>
    <property type="molecule type" value="Genomic_DNA"/>
</dbReference>
<accession>X1J330</accession>